<proteinExistence type="predicted"/>
<keyword evidence="2" id="KW-0560">Oxidoreductase</keyword>
<organism evidence="4 5">
    <name type="scientific">Niastella koreensis</name>
    <dbReference type="NCBI Taxonomy" id="354356"/>
    <lineage>
        <taxon>Bacteria</taxon>
        <taxon>Pseudomonadati</taxon>
        <taxon>Bacteroidota</taxon>
        <taxon>Chitinophagia</taxon>
        <taxon>Chitinophagales</taxon>
        <taxon>Chitinophagaceae</taxon>
        <taxon>Niastella</taxon>
    </lineage>
</organism>
<accession>A0ABX3NLS9</accession>
<dbReference type="Gene3D" id="3.30.365.10">
    <property type="entry name" value="Aldehyde oxidase/xanthine dehydrogenase, molybdopterin binding domain"/>
    <property type="match status" value="4"/>
</dbReference>
<protein>
    <submittedName>
        <fullName evidence="4">Carbon monoxide dehydrogenase</fullName>
    </submittedName>
</protein>
<keyword evidence="5" id="KW-1185">Reference proteome</keyword>
<evidence type="ECO:0000256" key="1">
    <source>
        <dbReference type="ARBA" id="ARBA00022505"/>
    </source>
</evidence>
<dbReference type="Pfam" id="PF02738">
    <property type="entry name" value="MoCoBD_1"/>
    <property type="match status" value="1"/>
</dbReference>
<dbReference type="SMART" id="SM01008">
    <property type="entry name" value="Ald_Xan_dh_C"/>
    <property type="match status" value="1"/>
</dbReference>
<reference evidence="4 5" key="1">
    <citation type="submission" date="2016-04" db="EMBL/GenBank/DDBJ databases">
        <authorList>
            <person name="Chen L."/>
            <person name="Zhuang W."/>
            <person name="Wang G."/>
        </authorList>
    </citation>
    <scope>NUCLEOTIDE SEQUENCE [LARGE SCALE GENOMIC DNA]</scope>
    <source>
        <strain evidence="5">GR20</strain>
    </source>
</reference>
<dbReference type="InterPro" id="IPR016208">
    <property type="entry name" value="Ald_Oxase/xanthine_DH-like"/>
</dbReference>
<dbReference type="SUPFAM" id="SSF56003">
    <property type="entry name" value="Molybdenum cofactor-binding domain"/>
    <property type="match status" value="1"/>
</dbReference>
<evidence type="ECO:0000259" key="3">
    <source>
        <dbReference type="SMART" id="SM01008"/>
    </source>
</evidence>
<comment type="caution">
    <text evidence="4">The sequence shown here is derived from an EMBL/GenBank/DDBJ whole genome shotgun (WGS) entry which is preliminary data.</text>
</comment>
<dbReference type="PANTHER" id="PTHR11908:SF132">
    <property type="entry name" value="ALDEHYDE OXIDASE 1-RELATED"/>
    <property type="match status" value="1"/>
</dbReference>
<dbReference type="InterPro" id="IPR037165">
    <property type="entry name" value="AldOxase/xan_DH_Mopterin-bd_sf"/>
</dbReference>
<dbReference type="Gene3D" id="3.90.1170.50">
    <property type="entry name" value="Aldehyde oxidase/xanthine dehydrogenase, a/b hammerhead"/>
    <property type="match status" value="1"/>
</dbReference>
<keyword evidence="1" id="KW-0500">Molybdenum</keyword>
<dbReference type="EMBL" id="LWBO01000084">
    <property type="protein sequence ID" value="OQP39141.1"/>
    <property type="molecule type" value="Genomic_DNA"/>
</dbReference>
<gene>
    <name evidence="4" type="ORF">A4D02_17580</name>
</gene>
<evidence type="ECO:0000256" key="2">
    <source>
        <dbReference type="ARBA" id="ARBA00023002"/>
    </source>
</evidence>
<dbReference type="RefSeq" id="WP_014217092.1">
    <property type="nucleotide sequence ID" value="NZ_LWBO01000084.1"/>
</dbReference>
<evidence type="ECO:0000313" key="5">
    <source>
        <dbReference type="Proteomes" id="UP000192277"/>
    </source>
</evidence>
<name>A0ABX3NLS9_9BACT</name>
<dbReference type="SUPFAM" id="SSF54665">
    <property type="entry name" value="CO dehydrogenase molybdoprotein N-domain-like"/>
    <property type="match status" value="1"/>
</dbReference>
<dbReference type="PANTHER" id="PTHR11908">
    <property type="entry name" value="XANTHINE DEHYDROGENASE"/>
    <property type="match status" value="1"/>
</dbReference>
<dbReference type="InterPro" id="IPR008274">
    <property type="entry name" value="AldOxase/xan_DH_MoCoBD1"/>
</dbReference>
<dbReference type="Pfam" id="PF01315">
    <property type="entry name" value="Ald_Xan_dh_C"/>
    <property type="match status" value="1"/>
</dbReference>
<dbReference type="Pfam" id="PF20256">
    <property type="entry name" value="MoCoBD_2"/>
    <property type="match status" value="1"/>
</dbReference>
<dbReference type="InterPro" id="IPR046867">
    <property type="entry name" value="AldOxase/xan_DH_MoCoBD2"/>
</dbReference>
<feature type="domain" description="Aldehyde oxidase/xanthine dehydrogenase a/b hammerhead" evidence="3">
    <location>
        <begin position="21"/>
        <end position="139"/>
    </location>
</feature>
<dbReference type="Proteomes" id="UP000192277">
    <property type="component" value="Unassembled WGS sequence"/>
</dbReference>
<dbReference type="InterPro" id="IPR000674">
    <property type="entry name" value="Ald_Oxase/Xan_DH_a/b"/>
</dbReference>
<sequence length="794" mass="85847">MSTNGLIGRAVKRVEDKRFITGHGNYTDDIVLPHQTYAVFVRSQYAHAKIVRVDTTAAKAMPGVIAIYTGADLADVNGVPCGWQVNFKNGDTMKEPKHPLLVADKARHVGDAIAIVIAETKDQATDAADAVEVEMEELPCVVDAFKAVQAGAPLVHDDVPNNKSFDWVLGNPLGEVNEAMDKATHVTTLDFVNQRLVPNAIEPRSYNSSYDPVTEKYTLYTSSQNPHLVRLLMCAFVLGIPEHKVRVVSPDVGGGFGSKIFHYTEEALLTWCSKQIGRPVKWTSERSESFLLDAHGRDHVTKAEMGFDNDGKIVALRVKTYANLGAYLSTFSSCVPTYLHGTLLQGLYTTPKINVDVTAVFTNTTPVDAYRGAGRPEATYLLERLIDLAALEMNVDPADLRFRNFIPPFDGVQQPGYQTQVALQYDSGNYEGVLKKGLEMINYPEVRRVQQEAAHNGKLVGIGFSTYIEACGIAPSAIVGALGCRAGLFEVGQVRVQPTGKVSVYTGSHSHGQGHETTFAQIVADKLGINLTDVEVVHGDSDSVAFGMGTYGSRSLAVGGSAIMKSIDKIIEKGKKIAAHKLEASADDVEFASGKFTVKGTDKSIGFGEVALTAYVPHVYPKDLEPGLDFSSFYDPANFTYPFGCHIAVVEVDKETGKVSLKRFVAVDDVGNVINPMIVEGQIHGGVVQGIGQALFEGAEYDENGQLTNGSYMDYCMPRADDFPMFETASQVTPCPHNPLGVKGAGEAGTIGSAPAIVNAVIDALWSGGHKVKDIRMPLTPERVWHALQDELTS</sequence>
<dbReference type="InterPro" id="IPR036856">
    <property type="entry name" value="Ald_Oxase/Xan_DH_a/b_sf"/>
</dbReference>
<evidence type="ECO:0000313" key="4">
    <source>
        <dbReference type="EMBL" id="OQP39141.1"/>
    </source>
</evidence>